<keyword evidence="16" id="KW-0675">Receptor</keyword>
<keyword evidence="6" id="KW-0408">Iron</keyword>
<dbReference type="InterPro" id="IPR012910">
    <property type="entry name" value="Plug_dom"/>
</dbReference>
<dbReference type="EMBL" id="DOEK01000004">
    <property type="protein sequence ID" value="HBP28167.1"/>
    <property type="molecule type" value="Genomic_DNA"/>
</dbReference>
<evidence type="ECO:0000256" key="12">
    <source>
        <dbReference type="RuleBase" id="RU003357"/>
    </source>
</evidence>
<evidence type="ECO:0000256" key="1">
    <source>
        <dbReference type="ARBA" id="ARBA00004571"/>
    </source>
</evidence>
<evidence type="ECO:0000259" key="15">
    <source>
        <dbReference type="Pfam" id="PF07715"/>
    </source>
</evidence>
<evidence type="ECO:0000256" key="6">
    <source>
        <dbReference type="ARBA" id="ARBA00023004"/>
    </source>
</evidence>
<evidence type="ECO:0000256" key="7">
    <source>
        <dbReference type="ARBA" id="ARBA00023065"/>
    </source>
</evidence>
<dbReference type="AlphaFoldDB" id="A0A356LB01"/>
<keyword evidence="7" id="KW-0406">Ion transport</keyword>
<dbReference type="Pfam" id="PF00593">
    <property type="entry name" value="TonB_dep_Rec_b-barrel"/>
    <property type="match status" value="1"/>
</dbReference>
<feature type="signal peptide" evidence="13">
    <location>
        <begin position="1"/>
        <end position="30"/>
    </location>
</feature>
<evidence type="ECO:0000313" key="17">
    <source>
        <dbReference type="Proteomes" id="UP000264036"/>
    </source>
</evidence>
<keyword evidence="3 11" id="KW-1134">Transmembrane beta strand</keyword>
<evidence type="ECO:0000256" key="3">
    <source>
        <dbReference type="ARBA" id="ARBA00022452"/>
    </source>
</evidence>
<evidence type="ECO:0000256" key="2">
    <source>
        <dbReference type="ARBA" id="ARBA00022448"/>
    </source>
</evidence>
<dbReference type="PANTHER" id="PTHR32552">
    <property type="entry name" value="FERRICHROME IRON RECEPTOR-RELATED"/>
    <property type="match status" value="1"/>
</dbReference>
<evidence type="ECO:0000256" key="8">
    <source>
        <dbReference type="ARBA" id="ARBA00023077"/>
    </source>
</evidence>
<evidence type="ECO:0000256" key="5">
    <source>
        <dbReference type="ARBA" id="ARBA00022692"/>
    </source>
</evidence>
<keyword evidence="10 11" id="KW-0998">Cell outer membrane</keyword>
<dbReference type="GO" id="GO:0009279">
    <property type="term" value="C:cell outer membrane"/>
    <property type="evidence" value="ECO:0007669"/>
    <property type="project" value="UniProtKB-SubCell"/>
</dbReference>
<dbReference type="InterPro" id="IPR039426">
    <property type="entry name" value="TonB-dep_rcpt-like"/>
</dbReference>
<evidence type="ECO:0000313" key="16">
    <source>
        <dbReference type="EMBL" id="HBP28167.1"/>
    </source>
</evidence>
<keyword evidence="8 12" id="KW-0798">TonB box</keyword>
<keyword evidence="9 11" id="KW-0472">Membrane</keyword>
<keyword evidence="2 11" id="KW-0813">Transport</keyword>
<dbReference type="CDD" id="cd01347">
    <property type="entry name" value="ligand_gated_channel"/>
    <property type="match status" value="1"/>
</dbReference>
<sequence>MRKIRSSYCEAAWPALAICAAWTLPVPALAQSVPPSHQQQTTELAPITVTAEKTSRLLEQVPASIAVIDGLDIEQTGIQRMEQLEGRMPGLSFQPFGQSGLNSPVMRGVTANFNTSSTSVLMLVDGVPTLTAQGFENSFLDLDRIEVLRGPQSTLYGRNAEAGVVSIHTQPMDNTPRAAISGEFGSRAKRAGSFSLSQPITQDTLYGSISGSWSSQHGFINNSHTGKKDDRRERGNLNIGLRWTPTPATDVVLRYARQEFHDGSALWGSPSAERNEVASGTAGWNKSVGQTFSLSASHQFASGLTLRSITAYNDYRDRVQQDTDFMPMDVLHVGRDHHFRNLSQELRIEGKAGKADWLVGVYADKQDNDLVNISKTMMGSSHLQVGQKGSSLALFTHWNVPLSDAWTVSLGGRIERNNVSIAPDDKQKMSEGWTHFSPKLALQYQMTPDHQWYISVAKGIRTGGFNVVSPAANFMPYSPEKTLSYETGLKGSFDNRRGRYSIAAYYMTVRDMQVMQMPTAGMMYITSAAAANAKGIELDFDYMLAPGWRVNAGLAWNHTRFERFQDGMADYSGKRNPFAPDLSGHAGVRYTSSKGWYAQAQVVGTGKVYLDAANKYKRNGYGLINLTAGYAGKNWEVAAYVNNAANKKYDAVGYQNGFVTVYSPPREVGMRLTWRL</sequence>
<keyword evidence="13" id="KW-0732">Signal</keyword>
<keyword evidence="4" id="KW-0410">Iron transport</keyword>
<evidence type="ECO:0000256" key="11">
    <source>
        <dbReference type="PROSITE-ProRule" id="PRU01360"/>
    </source>
</evidence>
<evidence type="ECO:0000256" key="13">
    <source>
        <dbReference type="SAM" id="SignalP"/>
    </source>
</evidence>
<accession>A0A356LB01</accession>
<proteinExistence type="inferred from homology"/>
<dbReference type="SUPFAM" id="SSF56935">
    <property type="entry name" value="Porins"/>
    <property type="match status" value="1"/>
</dbReference>
<gene>
    <name evidence="16" type="ORF">DD666_01970</name>
</gene>
<comment type="subcellular location">
    <subcellularLocation>
        <location evidence="1 11">Cell outer membrane</location>
        <topology evidence="1 11">Multi-pass membrane protein</topology>
    </subcellularLocation>
</comment>
<evidence type="ECO:0000256" key="4">
    <source>
        <dbReference type="ARBA" id="ARBA00022496"/>
    </source>
</evidence>
<comment type="caution">
    <text evidence="16">The sequence shown here is derived from an EMBL/GenBank/DDBJ whole genome shotgun (WGS) entry which is preliminary data.</text>
</comment>
<dbReference type="Proteomes" id="UP000264036">
    <property type="component" value="Unassembled WGS sequence"/>
</dbReference>
<evidence type="ECO:0000256" key="9">
    <source>
        <dbReference type="ARBA" id="ARBA00023136"/>
    </source>
</evidence>
<feature type="domain" description="TonB-dependent receptor plug" evidence="15">
    <location>
        <begin position="59"/>
        <end position="164"/>
    </location>
</feature>
<evidence type="ECO:0000256" key="10">
    <source>
        <dbReference type="ARBA" id="ARBA00023237"/>
    </source>
</evidence>
<dbReference type="InterPro" id="IPR000531">
    <property type="entry name" value="Beta-barrel_TonB"/>
</dbReference>
<reference evidence="16 17" key="1">
    <citation type="journal article" date="2018" name="Nat. Biotechnol.">
        <title>A standardized bacterial taxonomy based on genome phylogeny substantially revises the tree of life.</title>
        <authorList>
            <person name="Parks D.H."/>
            <person name="Chuvochina M."/>
            <person name="Waite D.W."/>
            <person name="Rinke C."/>
            <person name="Skarshewski A."/>
            <person name="Chaumeil P.A."/>
            <person name="Hugenholtz P."/>
        </authorList>
    </citation>
    <scope>NUCLEOTIDE SEQUENCE [LARGE SCALE GENOMIC DNA]</scope>
    <source>
        <strain evidence="16">UBA10707</strain>
    </source>
</reference>
<comment type="similarity">
    <text evidence="11 12">Belongs to the TonB-dependent receptor family.</text>
</comment>
<evidence type="ECO:0000259" key="14">
    <source>
        <dbReference type="Pfam" id="PF00593"/>
    </source>
</evidence>
<dbReference type="GO" id="GO:0006826">
    <property type="term" value="P:iron ion transport"/>
    <property type="evidence" value="ECO:0007669"/>
    <property type="project" value="UniProtKB-KW"/>
</dbReference>
<feature type="domain" description="TonB-dependent receptor-like beta-barrel" evidence="14">
    <location>
        <begin position="238"/>
        <end position="643"/>
    </location>
</feature>
<name>A0A356LB01_9BURK</name>
<protein>
    <submittedName>
        <fullName evidence="16">TonB-dependent receptor</fullName>
    </submittedName>
</protein>
<feature type="chain" id="PRO_5017023428" evidence="13">
    <location>
        <begin position="31"/>
        <end position="676"/>
    </location>
</feature>
<keyword evidence="5 11" id="KW-0812">Transmembrane</keyword>
<dbReference type="InterPro" id="IPR036942">
    <property type="entry name" value="Beta-barrel_TonB_sf"/>
</dbReference>
<dbReference type="Pfam" id="PF07715">
    <property type="entry name" value="Plug"/>
    <property type="match status" value="1"/>
</dbReference>
<organism evidence="16 17">
    <name type="scientific">Advenella kashmirensis</name>
    <dbReference type="NCBI Taxonomy" id="310575"/>
    <lineage>
        <taxon>Bacteria</taxon>
        <taxon>Pseudomonadati</taxon>
        <taxon>Pseudomonadota</taxon>
        <taxon>Betaproteobacteria</taxon>
        <taxon>Burkholderiales</taxon>
        <taxon>Alcaligenaceae</taxon>
    </lineage>
</organism>
<dbReference type="PANTHER" id="PTHR32552:SF81">
    <property type="entry name" value="TONB-DEPENDENT OUTER MEMBRANE RECEPTOR"/>
    <property type="match status" value="1"/>
</dbReference>
<dbReference type="Gene3D" id="2.40.170.20">
    <property type="entry name" value="TonB-dependent receptor, beta-barrel domain"/>
    <property type="match status" value="1"/>
</dbReference>
<dbReference type="PROSITE" id="PS52016">
    <property type="entry name" value="TONB_DEPENDENT_REC_3"/>
    <property type="match status" value="1"/>
</dbReference>